<accession>A0AC35FUI5</accession>
<reference evidence="2" key="1">
    <citation type="submission" date="2022-11" db="UniProtKB">
        <authorList>
            <consortium name="WormBaseParasite"/>
        </authorList>
    </citation>
    <scope>IDENTIFICATION</scope>
</reference>
<sequence length="173" mass="20014">MLLKLSFFAWITFLHAYKISFTAYEHGEQNSYMPGKIEKLYLIDDECSELQNVHDKITSIDTNESCIILFEERRCQGKSIIVKPGCTDKSCCSPDSFVYCGFNDRASSYRACPNPFYNVLFWFITILLIFVIGFLLVGIAIPFLKRTCHFRMPNPLFTHLINVNIYATTNETF</sequence>
<proteinExistence type="predicted"/>
<organism evidence="1 2">
    <name type="scientific">Panagrolaimus sp. PS1159</name>
    <dbReference type="NCBI Taxonomy" id="55785"/>
    <lineage>
        <taxon>Eukaryota</taxon>
        <taxon>Metazoa</taxon>
        <taxon>Ecdysozoa</taxon>
        <taxon>Nematoda</taxon>
        <taxon>Chromadorea</taxon>
        <taxon>Rhabditida</taxon>
        <taxon>Tylenchina</taxon>
        <taxon>Panagrolaimomorpha</taxon>
        <taxon>Panagrolaimoidea</taxon>
        <taxon>Panagrolaimidae</taxon>
        <taxon>Panagrolaimus</taxon>
    </lineage>
</organism>
<name>A0AC35FUI5_9BILA</name>
<dbReference type="WBParaSite" id="PS1159_v2.g20964.t1">
    <property type="protein sequence ID" value="PS1159_v2.g20964.t1"/>
    <property type="gene ID" value="PS1159_v2.g20964"/>
</dbReference>
<evidence type="ECO:0000313" key="2">
    <source>
        <dbReference type="WBParaSite" id="PS1159_v2.g20964.t1"/>
    </source>
</evidence>
<protein>
    <submittedName>
        <fullName evidence="2">Uncharacterized protein</fullName>
    </submittedName>
</protein>
<evidence type="ECO:0000313" key="1">
    <source>
        <dbReference type="Proteomes" id="UP000887580"/>
    </source>
</evidence>
<dbReference type="Proteomes" id="UP000887580">
    <property type="component" value="Unplaced"/>
</dbReference>